<dbReference type="SUPFAM" id="SSF48452">
    <property type="entry name" value="TPR-like"/>
    <property type="match status" value="1"/>
</dbReference>
<evidence type="ECO:0000313" key="3">
    <source>
        <dbReference type="EMBL" id="EDQ89064.1"/>
    </source>
</evidence>
<sequence>MAGTRTHAAAEARHLLRRLKYHVTRGRWRRASRIISVLLYRQGDFLEQVVNTGLQVLQRAGDDYGQTKRFYQIAAAILKPQVCRFSTWPLRRVACPPLPDKPQLPFTWLAHIHGLPRLDQGLKLELELAVFMLRHGDLAEAVNALERCLCMEPMPLLESRCITPHFLRNYVIVTTIQRAVHLLTIVVNGPNPPAMAVLALNQVYIEAGDASAAATVLTQAIERDPTCPLYHEYVKRRVSAKRIPKPTLISGLLDCSPLFLAQKRLGTSGLRLLPATRLHGMLFAPCSTEINGTPSAVIAVAFGTGLSHVQCGNSMLPGRPEAHDVDMGVEDLEDADGMSDEVPWWRERLDWWQDVYFSARHLPDQLSAALVAVLPARSILVQMLGPTTLKEGEDFVELVASAMVDHRHRVRTKLEACHALLEAQSPSQELWQTYLTRMSECSCAWPASQYLVPSLSPTPLSRNNRPESASATNASLLTASAVAGVSQASQLGGYSLSVGPTLDFADDPMNPFVTPSRLPQSQRTLPPTDEAESEEDWTKALSSDED</sequence>
<dbReference type="KEGG" id="mbr:MONBRDRAFT_8414"/>
<proteinExistence type="predicted"/>
<evidence type="ECO:0000256" key="1">
    <source>
        <dbReference type="PROSITE-ProRule" id="PRU00339"/>
    </source>
</evidence>
<dbReference type="AlphaFoldDB" id="A9UZZ4"/>
<accession>A9UZZ4</accession>
<keyword evidence="4" id="KW-1185">Reference proteome</keyword>
<dbReference type="InParanoid" id="A9UZZ4"/>
<dbReference type="PROSITE" id="PS50005">
    <property type="entry name" value="TPR"/>
    <property type="match status" value="1"/>
</dbReference>
<dbReference type="InterPro" id="IPR011990">
    <property type="entry name" value="TPR-like_helical_dom_sf"/>
</dbReference>
<protein>
    <submittedName>
        <fullName evidence="3">Uncharacterized protein</fullName>
    </submittedName>
</protein>
<dbReference type="EMBL" id="CH991552">
    <property type="protein sequence ID" value="EDQ89064.1"/>
    <property type="molecule type" value="Genomic_DNA"/>
</dbReference>
<evidence type="ECO:0000256" key="2">
    <source>
        <dbReference type="SAM" id="MobiDB-lite"/>
    </source>
</evidence>
<keyword evidence="1" id="KW-0802">TPR repeat</keyword>
<dbReference type="RefSeq" id="XP_001746169.1">
    <property type="nucleotide sequence ID" value="XM_001746117.1"/>
</dbReference>
<evidence type="ECO:0000313" key="4">
    <source>
        <dbReference type="Proteomes" id="UP000001357"/>
    </source>
</evidence>
<organism evidence="3 4">
    <name type="scientific">Monosiga brevicollis</name>
    <name type="common">Choanoflagellate</name>
    <dbReference type="NCBI Taxonomy" id="81824"/>
    <lineage>
        <taxon>Eukaryota</taxon>
        <taxon>Choanoflagellata</taxon>
        <taxon>Craspedida</taxon>
        <taxon>Salpingoecidae</taxon>
        <taxon>Monosiga</taxon>
    </lineage>
</organism>
<feature type="repeat" description="TPR" evidence="1">
    <location>
        <begin position="194"/>
        <end position="227"/>
    </location>
</feature>
<gene>
    <name evidence="3" type="ORF">MONBRDRAFT_8414</name>
</gene>
<dbReference type="InterPro" id="IPR019734">
    <property type="entry name" value="TPR_rpt"/>
</dbReference>
<reference evidence="3 4" key="1">
    <citation type="journal article" date="2008" name="Nature">
        <title>The genome of the choanoflagellate Monosiga brevicollis and the origin of metazoans.</title>
        <authorList>
            <consortium name="JGI Sequencing"/>
            <person name="King N."/>
            <person name="Westbrook M.J."/>
            <person name="Young S.L."/>
            <person name="Kuo A."/>
            <person name="Abedin M."/>
            <person name="Chapman J."/>
            <person name="Fairclough S."/>
            <person name="Hellsten U."/>
            <person name="Isogai Y."/>
            <person name="Letunic I."/>
            <person name="Marr M."/>
            <person name="Pincus D."/>
            <person name="Putnam N."/>
            <person name="Rokas A."/>
            <person name="Wright K.J."/>
            <person name="Zuzow R."/>
            <person name="Dirks W."/>
            <person name="Good M."/>
            <person name="Goodstein D."/>
            <person name="Lemons D."/>
            <person name="Li W."/>
            <person name="Lyons J.B."/>
            <person name="Morris A."/>
            <person name="Nichols S."/>
            <person name="Richter D.J."/>
            <person name="Salamov A."/>
            <person name="Bork P."/>
            <person name="Lim W.A."/>
            <person name="Manning G."/>
            <person name="Miller W.T."/>
            <person name="McGinnis W."/>
            <person name="Shapiro H."/>
            <person name="Tjian R."/>
            <person name="Grigoriev I.V."/>
            <person name="Rokhsar D."/>
        </authorList>
    </citation>
    <scope>NUCLEOTIDE SEQUENCE [LARGE SCALE GENOMIC DNA]</scope>
    <source>
        <strain evidence="4">MX1 / ATCC 50154</strain>
    </source>
</reference>
<feature type="region of interest" description="Disordered" evidence="2">
    <location>
        <begin position="505"/>
        <end position="546"/>
    </location>
</feature>
<dbReference type="Proteomes" id="UP000001357">
    <property type="component" value="Unassembled WGS sequence"/>
</dbReference>
<name>A9UZZ4_MONBE</name>
<dbReference type="GeneID" id="5891349"/>